<dbReference type="GO" id="GO:0005524">
    <property type="term" value="F:ATP binding"/>
    <property type="evidence" value="ECO:0007669"/>
    <property type="project" value="UniProtKB-KW"/>
</dbReference>
<keyword evidence="6" id="KW-0418">Kinase</keyword>
<keyword evidence="8" id="KW-0802">TPR repeat</keyword>
<dbReference type="Gene3D" id="3.30.565.10">
    <property type="entry name" value="Histidine kinase-like ATPase, C-terminal domain"/>
    <property type="match status" value="1"/>
</dbReference>
<dbReference type="RefSeq" id="WP_235293175.1">
    <property type="nucleotide sequence ID" value="NZ_BSOH01000005.1"/>
</dbReference>
<proteinExistence type="predicted"/>
<keyword evidence="9" id="KW-0812">Transmembrane</keyword>
<gene>
    <name evidence="11" type="ORF">GCM10007940_09840</name>
</gene>
<dbReference type="EC" id="2.7.13.3" evidence="2"/>
<dbReference type="SMART" id="SM00028">
    <property type="entry name" value="TPR"/>
    <property type="match status" value="4"/>
</dbReference>
<evidence type="ECO:0000313" key="12">
    <source>
        <dbReference type="Proteomes" id="UP001156666"/>
    </source>
</evidence>
<comment type="catalytic activity">
    <reaction evidence="1">
        <text>ATP + protein L-histidine = ADP + protein N-phospho-L-histidine.</text>
        <dbReference type="EC" id="2.7.13.3"/>
    </reaction>
</comment>
<reference evidence="11" key="1">
    <citation type="journal article" date="2014" name="Int. J. Syst. Evol. Microbiol.">
        <title>Complete genome sequence of Corynebacterium casei LMG S-19264T (=DSM 44701T), isolated from a smear-ripened cheese.</title>
        <authorList>
            <consortium name="US DOE Joint Genome Institute (JGI-PGF)"/>
            <person name="Walter F."/>
            <person name="Albersmeier A."/>
            <person name="Kalinowski J."/>
            <person name="Ruckert C."/>
        </authorList>
    </citation>
    <scope>NUCLEOTIDE SEQUENCE</scope>
    <source>
        <strain evidence="11">NBRC 108769</strain>
    </source>
</reference>
<keyword evidence="9" id="KW-1133">Transmembrane helix</keyword>
<organism evidence="11 12">
    <name type="scientific">Portibacter lacus</name>
    <dbReference type="NCBI Taxonomy" id="1099794"/>
    <lineage>
        <taxon>Bacteria</taxon>
        <taxon>Pseudomonadati</taxon>
        <taxon>Bacteroidota</taxon>
        <taxon>Saprospiria</taxon>
        <taxon>Saprospirales</taxon>
        <taxon>Haliscomenobacteraceae</taxon>
        <taxon>Portibacter</taxon>
    </lineage>
</organism>
<dbReference type="Pfam" id="PF02518">
    <property type="entry name" value="HATPase_c"/>
    <property type="match status" value="1"/>
</dbReference>
<dbReference type="Pfam" id="PF07568">
    <property type="entry name" value="HisKA_2"/>
    <property type="match status" value="1"/>
</dbReference>
<dbReference type="SUPFAM" id="SSF48452">
    <property type="entry name" value="TPR-like"/>
    <property type="match status" value="2"/>
</dbReference>
<evidence type="ECO:0000256" key="8">
    <source>
        <dbReference type="PROSITE-ProRule" id="PRU00339"/>
    </source>
</evidence>
<dbReference type="InterPro" id="IPR036890">
    <property type="entry name" value="HATPase_C_sf"/>
</dbReference>
<dbReference type="EMBL" id="BSOH01000005">
    <property type="protein sequence ID" value="GLR16369.1"/>
    <property type="molecule type" value="Genomic_DNA"/>
</dbReference>
<keyword evidence="9" id="KW-0472">Membrane</keyword>
<accession>A0AA37SN11</accession>
<evidence type="ECO:0000256" key="1">
    <source>
        <dbReference type="ARBA" id="ARBA00000085"/>
    </source>
</evidence>
<evidence type="ECO:0000256" key="2">
    <source>
        <dbReference type="ARBA" id="ARBA00012438"/>
    </source>
</evidence>
<dbReference type="PROSITE" id="PS50005">
    <property type="entry name" value="TPR"/>
    <property type="match status" value="1"/>
</dbReference>
<evidence type="ECO:0000256" key="9">
    <source>
        <dbReference type="SAM" id="Phobius"/>
    </source>
</evidence>
<dbReference type="InterPro" id="IPR011990">
    <property type="entry name" value="TPR-like_helical_dom_sf"/>
</dbReference>
<keyword evidence="7" id="KW-0067">ATP-binding</keyword>
<keyword evidence="4" id="KW-0808">Transferase</keyword>
<keyword evidence="5" id="KW-0547">Nucleotide-binding</keyword>
<evidence type="ECO:0000256" key="6">
    <source>
        <dbReference type="ARBA" id="ARBA00022777"/>
    </source>
</evidence>
<dbReference type="AlphaFoldDB" id="A0AA37SN11"/>
<evidence type="ECO:0000313" key="11">
    <source>
        <dbReference type="EMBL" id="GLR16369.1"/>
    </source>
</evidence>
<keyword evidence="3" id="KW-0597">Phosphoprotein</keyword>
<evidence type="ECO:0000259" key="10">
    <source>
        <dbReference type="PROSITE" id="PS50109"/>
    </source>
</evidence>
<dbReference type="PANTHER" id="PTHR41523:SF8">
    <property type="entry name" value="ETHYLENE RESPONSE SENSOR PROTEIN"/>
    <property type="match status" value="1"/>
</dbReference>
<feature type="domain" description="Histidine kinase" evidence="10">
    <location>
        <begin position="442"/>
        <end position="634"/>
    </location>
</feature>
<evidence type="ECO:0000256" key="5">
    <source>
        <dbReference type="ARBA" id="ARBA00022741"/>
    </source>
</evidence>
<dbReference type="SMART" id="SM00387">
    <property type="entry name" value="HATPase_c"/>
    <property type="match status" value="1"/>
</dbReference>
<keyword evidence="12" id="KW-1185">Reference proteome</keyword>
<protein>
    <recommendedName>
        <fullName evidence="2">histidine kinase</fullName>
        <ecNumber evidence="2">2.7.13.3</ecNumber>
    </recommendedName>
</protein>
<dbReference type="Gene3D" id="3.30.450.20">
    <property type="entry name" value="PAS domain"/>
    <property type="match status" value="1"/>
</dbReference>
<dbReference type="PANTHER" id="PTHR41523">
    <property type="entry name" value="TWO-COMPONENT SYSTEM SENSOR PROTEIN"/>
    <property type="match status" value="1"/>
</dbReference>
<dbReference type="InterPro" id="IPR005467">
    <property type="entry name" value="His_kinase_dom"/>
</dbReference>
<evidence type="ECO:0000256" key="3">
    <source>
        <dbReference type="ARBA" id="ARBA00022553"/>
    </source>
</evidence>
<name>A0AA37SN11_9BACT</name>
<dbReference type="Pfam" id="PF13424">
    <property type="entry name" value="TPR_12"/>
    <property type="match status" value="1"/>
</dbReference>
<dbReference type="PROSITE" id="PS50109">
    <property type="entry name" value="HIS_KIN"/>
    <property type="match status" value="1"/>
</dbReference>
<dbReference type="InterPro" id="IPR003594">
    <property type="entry name" value="HATPase_dom"/>
</dbReference>
<dbReference type="GO" id="GO:0004673">
    <property type="term" value="F:protein histidine kinase activity"/>
    <property type="evidence" value="ECO:0007669"/>
    <property type="project" value="UniProtKB-EC"/>
</dbReference>
<evidence type="ECO:0000256" key="4">
    <source>
        <dbReference type="ARBA" id="ARBA00022679"/>
    </source>
</evidence>
<sequence length="636" mass="72005">MNLRILTYFLLLPTVALGQSVHLDSLKTIISSNIPLTEKEEPIWKLLEEVSWTEPSFSMTLVDSLLAIPGIHQDSSKFMEVVRYQGKTQRAVGNYVNSLKKYQQHYDYHERTKDTLGMALSASQIGILNLFSGNMTIAQDYLLKSHAFYVAKGSQADIAGANNGLASFYADMGQNDKAIERYKMALKAYDLAKDTSGMANVHANLGLVYIDLKKYDEAEANLRLQGKYDSIIGTNWGLGFYFDFMGYLYSEQARYEEAYENYNIALKIREGEQSHYNLDESRVSLANVMLKMGRYDEAIIEAEKIFENKEKQQSLTHQQSAFEILSEAYEITGNYKKAFENQKSYKMISDSIYNRDHLGEIAENDAKFNKVEQDNEIALLNSEKMASAKILKQKNRTIVIGAISLFLISFLSFLLYRVLRKVNLQKSELSLALRDKDLLIKEIHHRVKNNLQLVSSLLSMQSRTISDPSVSGAIEDGKSRVRSMALIHNDLYQNENLKGVNVKSYLDDLCTELFNTYNINPSRVELELDIDDIILDIDTIVPLGLIINELITNSLKYAFPDEREGVLKIKLRTAEDQLMLTISDDGIGYDIDSAGSNKSFGTKLIKALTKQLKGDISVVSEDGTRVEIAFKKFELA</sequence>
<dbReference type="InterPro" id="IPR011495">
    <property type="entry name" value="Sig_transdc_His_kin_sub2_dim/P"/>
</dbReference>
<feature type="transmembrane region" description="Helical" evidence="9">
    <location>
        <begin position="398"/>
        <end position="419"/>
    </location>
</feature>
<dbReference type="SUPFAM" id="SSF55874">
    <property type="entry name" value="ATPase domain of HSP90 chaperone/DNA topoisomerase II/histidine kinase"/>
    <property type="match status" value="1"/>
</dbReference>
<reference evidence="11" key="2">
    <citation type="submission" date="2023-01" db="EMBL/GenBank/DDBJ databases">
        <title>Draft genome sequence of Portibacter lacus strain NBRC 108769.</title>
        <authorList>
            <person name="Sun Q."/>
            <person name="Mori K."/>
        </authorList>
    </citation>
    <scope>NUCLEOTIDE SEQUENCE</scope>
    <source>
        <strain evidence="11">NBRC 108769</strain>
    </source>
</reference>
<dbReference type="Proteomes" id="UP001156666">
    <property type="component" value="Unassembled WGS sequence"/>
</dbReference>
<evidence type="ECO:0000256" key="7">
    <source>
        <dbReference type="ARBA" id="ARBA00022840"/>
    </source>
</evidence>
<comment type="caution">
    <text evidence="11">The sequence shown here is derived from an EMBL/GenBank/DDBJ whole genome shotgun (WGS) entry which is preliminary data.</text>
</comment>
<dbReference type="Gene3D" id="1.25.40.10">
    <property type="entry name" value="Tetratricopeptide repeat domain"/>
    <property type="match status" value="2"/>
</dbReference>
<dbReference type="InterPro" id="IPR019734">
    <property type="entry name" value="TPR_rpt"/>
</dbReference>
<feature type="repeat" description="TPR" evidence="8">
    <location>
        <begin position="239"/>
        <end position="272"/>
    </location>
</feature>